<dbReference type="EMBL" id="JAPQKP010000001">
    <property type="protein sequence ID" value="KAJ5210546.1"/>
    <property type="molecule type" value="Genomic_DNA"/>
</dbReference>
<dbReference type="OrthoDB" id="2862635at2759"/>
<name>A0A9W9T5Z7_9EURO</name>
<feature type="compositionally biased region" description="Acidic residues" evidence="1">
    <location>
        <begin position="284"/>
        <end position="302"/>
    </location>
</feature>
<feature type="region of interest" description="Disordered" evidence="1">
    <location>
        <begin position="1"/>
        <end position="34"/>
    </location>
</feature>
<accession>A0A9W9T5Z7</accession>
<gene>
    <name evidence="2" type="ORF">N7472_000685</name>
</gene>
<dbReference type="Proteomes" id="UP001150879">
    <property type="component" value="Unassembled WGS sequence"/>
</dbReference>
<proteinExistence type="predicted"/>
<evidence type="ECO:0000256" key="1">
    <source>
        <dbReference type="SAM" id="MobiDB-lite"/>
    </source>
</evidence>
<protein>
    <submittedName>
        <fullName evidence="2">Uncharacterized protein</fullName>
    </submittedName>
</protein>
<comment type="caution">
    <text evidence="2">The sequence shown here is derived from an EMBL/GenBank/DDBJ whole genome shotgun (WGS) entry which is preliminary data.</text>
</comment>
<reference evidence="2" key="2">
    <citation type="journal article" date="2023" name="IMA Fungus">
        <title>Comparative genomic study of the Penicillium genus elucidates a diverse pangenome and 15 lateral gene transfer events.</title>
        <authorList>
            <person name="Petersen C."/>
            <person name="Sorensen T."/>
            <person name="Nielsen M.R."/>
            <person name="Sondergaard T.E."/>
            <person name="Sorensen J.L."/>
            <person name="Fitzpatrick D.A."/>
            <person name="Frisvad J.C."/>
            <person name="Nielsen K.L."/>
        </authorList>
    </citation>
    <scope>NUCLEOTIDE SEQUENCE</scope>
    <source>
        <strain evidence="2">IBT 16849</strain>
    </source>
</reference>
<keyword evidence="3" id="KW-1185">Reference proteome</keyword>
<sequence length="320" mass="36109">MTAKQERQLHQNPLTGAFIPPPSNQDQSEARVGVNGARASWEIPSAKQHDGSFIKPKCAVYFDTLMKANWESFGIDESMSGTPNVLAWAFMELYTHEAKALHYELSVRLTTVEIGRKYANFFQKAILDGMDEASSREFAARKLILETGEARGPGNQHPDSNDDDWIRNIDKVFCVALRWKHLVDTIGVPEIALIGYERGNEFEWDDIPIPNIELVSNEEYDSLRIKLLDPALRLKETCLKLSGVVGMIQRLKDLKDPNIRAFLAQEIKRRVKDVLGSPERLDMSEEEEEDDDESMADAEISQDVDVAGLDGLKGIDFSRI</sequence>
<dbReference type="AlphaFoldDB" id="A0A9W9T5Z7"/>
<feature type="region of interest" description="Disordered" evidence="1">
    <location>
        <begin position="278"/>
        <end position="303"/>
    </location>
</feature>
<organism evidence="2 3">
    <name type="scientific">Penicillium cf. griseofulvum</name>
    <dbReference type="NCBI Taxonomy" id="2972120"/>
    <lineage>
        <taxon>Eukaryota</taxon>
        <taxon>Fungi</taxon>
        <taxon>Dikarya</taxon>
        <taxon>Ascomycota</taxon>
        <taxon>Pezizomycotina</taxon>
        <taxon>Eurotiomycetes</taxon>
        <taxon>Eurotiomycetidae</taxon>
        <taxon>Eurotiales</taxon>
        <taxon>Aspergillaceae</taxon>
        <taxon>Penicillium</taxon>
    </lineage>
</organism>
<evidence type="ECO:0000313" key="3">
    <source>
        <dbReference type="Proteomes" id="UP001150879"/>
    </source>
</evidence>
<reference evidence="2" key="1">
    <citation type="submission" date="2022-11" db="EMBL/GenBank/DDBJ databases">
        <authorList>
            <person name="Petersen C."/>
        </authorList>
    </citation>
    <scope>NUCLEOTIDE SEQUENCE</scope>
    <source>
        <strain evidence="2">IBT 16849</strain>
    </source>
</reference>
<evidence type="ECO:0000313" key="2">
    <source>
        <dbReference type="EMBL" id="KAJ5210546.1"/>
    </source>
</evidence>